<dbReference type="Pfam" id="PF06283">
    <property type="entry name" value="ThuA"/>
    <property type="match status" value="1"/>
</dbReference>
<dbReference type="Gene3D" id="3.40.50.880">
    <property type="match status" value="1"/>
</dbReference>
<accession>A0A2Z5G3W9</accession>
<dbReference type="InterPro" id="IPR029010">
    <property type="entry name" value="ThuA-like"/>
</dbReference>
<dbReference type="PROSITE" id="PS01159">
    <property type="entry name" value="WW_DOMAIN_1"/>
    <property type="match status" value="1"/>
</dbReference>
<dbReference type="GO" id="GO:0016787">
    <property type="term" value="F:hydrolase activity"/>
    <property type="evidence" value="ECO:0007669"/>
    <property type="project" value="UniProtKB-KW"/>
</dbReference>
<sequence>MQPVQKSILSLSLVVLAGLCPALLAQQPPPAAPPQLPVNPLIPPAPHMKPTHLKHVLVIGQTKGFEHDSVSAAMAAIYNMGHESGLWDTMLRTDTELLTKKELKANAKNLNYFDLIVFASTTGELDMDDSQKQDMMSFIKEDGKGFVGIHAAMDTNYKWPEYGEMIGGWFDQHPWMTFNAPIITEDPNFPAVRHFPHEFVKYDEIYQPKSWSRDKVNVLLSLDASRLDYSNNPRIHRDDHDFAVAWSKMYGKGRVFYSTLGHTEESWEDPDIRTMYFEAVKWALGMTDGSTASHPKVTASSEAH</sequence>
<evidence type="ECO:0000313" key="4">
    <source>
        <dbReference type="Proteomes" id="UP000253606"/>
    </source>
</evidence>
<dbReference type="PANTHER" id="PTHR40469:SF2">
    <property type="entry name" value="GALACTOSE-BINDING DOMAIN-LIKE SUPERFAMILY PROTEIN"/>
    <property type="match status" value="1"/>
</dbReference>
<evidence type="ECO:0000256" key="1">
    <source>
        <dbReference type="SAM" id="SignalP"/>
    </source>
</evidence>
<dbReference type="AlphaFoldDB" id="A0A2Z5G3W9"/>
<protein>
    <submittedName>
        <fullName evidence="3">Putative glycosyl hydrolase (Putative secreted protein)</fullName>
    </submittedName>
</protein>
<keyword evidence="1" id="KW-0732">Signal</keyword>
<dbReference type="SUPFAM" id="SSF52317">
    <property type="entry name" value="Class I glutamine amidotransferase-like"/>
    <property type="match status" value="1"/>
</dbReference>
<name>A0A2Z5G3W9_9BACT</name>
<dbReference type="Proteomes" id="UP000253606">
    <property type="component" value="Chromosome"/>
</dbReference>
<gene>
    <name evidence="3" type="ORF">ACPOL_4130</name>
</gene>
<dbReference type="RefSeq" id="WP_236656879.1">
    <property type="nucleotide sequence ID" value="NZ_CP030840.1"/>
</dbReference>
<reference evidence="3 4" key="1">
    <citation type="journal article" date="2018" name="Front. Microbiol.">
        <title>Hydrolytic Capabilities as a Key to Environmental Success: Chitinolytic and Cellulolytic Acidobacteria From Acidic Sub-arctic Soils and Boreal Peatlands.</title>
        <authorList>
            <person name="Belova S.E."/>
            <person name="Ravin N.V."/>
            <person name="Pankratov T.A."/>
            <person name="Rakitin A.L."/>
            <person name="Ivanova A.A."/>
            <person name="Beletsky A.V."/>
            <person name="Mardanov A.V."/>
            <person name="Sinninghe Damste J.S."/>
            <person name="Dedysh S.N."/>
        </authorList>
    </citation>
    <scope>NUCLEOTIDE SEQUENCE [LARGE SCALE GENOMIC DNA]</scope>
    <source>
        <strain evidence="3 4">SBC82</strain>
    </source>
</reference>
<dbReference type="EMBL" id="CP030840">
    <property type="protein sequence ID" value="AXC13407.1"/>
    <property type="molecule type" value="Genomic_DNA"/>
</dbReference>
<feature type="signal peptide" evidence="1">
    <location>
        <begin position="1"/>
        <end position="25"/>
    </location>
</feature>
<feature type="domain" description="WW" evidence="2">
    <location>
        <begin position="246"/>
        <end position="270"/>
    </location>
</feature>
<proteinExistence type="predicted"/>
<dbReference type="InterPro" id="IPR001202">
    <property type="entry name" value="WW_dom"/>
</dbReference>
<dbReference type="KEGG" id="abas:ACPOL_4130"/>
<dbReference type="InterPro" id="IPR029062">
    <property type="entry name" value="Class_I_gatase-like"/>
</dbReference>
<evidence type="ECO:0000259" key="2">
    <source>
        <dbReference type="PROSITE" id="PS01159"/>
    </source>
</evidence>
<keyword evidence="4" id="KW-1185">Reference proteome</keyword>
<evidence type="ECO:0000313" key="3">
    <source>
        <dbReference type="EMBL" id="AXC13407.1"/>
    </source>
</evidence>
<organism evidence="3 4">
    <name type="scientific">Acidisarcina polymorpha</name>
    <dbReference type="NCBI Taxonomy" id="2211140"/>
    <lineage>
        <taxon>Bacteria</taxon>
        <taxon>Pseudomonadati</taxon>
        <taxon>Acidobacteriota</taxon>
        <taxon>Terriglobia</taxon>
        <taxon>Terriglobales</taxon>
        <taxon>Acidobacteriaceae</taxon>
        <taxon>Acidisarcina</taxon>
    </lineage>
</organism>
<keyword evidence="3" id="KW-0378">Hydrolase</keyword>
<dbReference type="PANTHER" id="PTHR40469">
    <property type="entry name" value="SECRETED GLYCOSYL HYDROLASE"/>
    <property type="match status" value="1"/>
</dbReference>
<feature type="chain" id="PRO_5016347416" evidence="1">
    <location>
        <begin position="26"/>
        <end position="304"/>
    </location>
</feature>